<dbReference type="GeneID" id="103628160"/>
<reference evidence="1" key="2">
    <citation type="submission" date="2015-12" db="EMBL/GenBank/DDBJ databases">
        <title>Update maize B73 reference genome by single molecule sequencing technologies.</title>
        <authorList>
            <consortium name="Maize Genome Sequencing Project"/>
            <person name="Ware D."/>
        </authorList>
    </citation>
    <scope>NUCLEOTIDE SEQUENCE</scope>
    <source>
        <tissue evidence="1">Seedling</tissue>
    </source>
</reference>
<dbReference type="SUPFAM" id="SSF52540">
    <property type="entry name" value="P-loop containing nucleoside triphosphate hydrolases"/>
    <property type="match status" value="1"/>
</dbReference>
<dbReference type="KEGG" id="zma:103628160"/>
<dbReference type="PaxDb" id="4577-GRMZM2G012933_P01"/>
<evidence type="ECO:0000313" key="2">
    <source>
        <dbReference type="EnsemblPlants" id="Zm00001eb224270_P001"/>
    </source>
</evidence>
<dbReference type="eggNOG" id="KOG4658">
    <property type="taxonomic scope" value="Eukaryota"/>
</dbReference>
<accession>A0A1D6GS35</accession>
<dbReference type="OrthoDB" id="690094at2759"/>
<dbReference type="Proteomes" id="UP000007305">
    <property type="component" value="Chromosome 5"/>
</dbReference>
<dbReference type="GO" id="GO:0043531">
    <property type="term" value="F:ADP binding"/>
    <property type="evidence" value="ECO:0007669"/>
    <property type="project" value="InterPro"/>
</dbReference>
<dbReference type="ExpressionAtlas" id="A0A1D6GS35">
    <property type="expression patterns" value="baseline and differential"/>
</dbReference>
<dbReference type="RefSeq" id="XP_008646640.1">
    <property type="nucleotide sequence ID" value="XM_008648418.4"/>
</dbReference>
<keyword evidence="3" id="KW-1185">Reference proteome</keyword>
<dbReference type="AlphaFoldDB" id="A0A1D6GS35"/>
<name>A0A1D6GS35_MAIZE</name>
<sequence>MEVALSAISGEILSRLISFVIKKHTDRSCVEDKLERLQHLLLRLHTVVEEAEGRYITNSKMLLQLRMLVDGMHEGYHVLSTIRFKPVEEDTSSHSQVTQPPALSSPLKRTRAAASSFRTAITSNHELQASLKKLETIVANMTEFVILLGGCKQMHRRPYDTYIYIDNFMFSRLVEKQELINALLQDDSPVGAPAVVPVTGAYRAGKKSLVGYVCNDNMVRSHFSSVLHLKSNSFLKVSRKMFMPVRTLVVVEFISDVGDSEWVKFYSDASPQMGAGSKVVIVSRFQEIARFGTVKPVVLRSLSQAEFSYLFKALAFGGTDPENHPQLSSIAMELAMNVNGLLLVANTLADLLRKNQSVRFWFHMLKRFRQSVERNFSRFGEHPKQLVERDHPTDITMLVQPSSAVLRLMPPHGDARLCMEQLPKVKFADLVQGSATVQPDEEFQITMWESRLPPFTKFVASCVAEEHPCTSSDNKRHKSCKQ</sequence>
<dbReference type="EMBL" id="CM000781">
    <property type="protein sequence ID" value="AQK65876.1"/>
    <property type="molecule type" value="Genomic_DNA"/>
</dbReference>
<dbReference type="OMA" id="NMVRSHF"/>
<evidence type="ECO:0000313" key="1">
    <source>
        <dbReference type="EMBL" id="AQK65876.1"/>
    </source>
</evidence>
<dbReference type="Gramene" id="Zm00001eb224270_T001">
    <property type="protein sequence ID" value="Zm00001eb224270_P001"/>
    <property type="gene ID" value="Zm00001eb224270"/>
</dbReference>
<protein>
    <submittedName>
        <fullName evidence="1 2">Uncharacterized protein</fullName>
    </submittedName>
</protein>
<reference evidence="3" key="1">
    <citation type="journal article" date="2009" name="Science">
        <title>The B73 maize genome: complexity, diversity, and dynamics.</title>
        <authorList>
            <person name="Schnable P.S."/>
            <person name="Ware D."/>
            <person name="Fulton R.S."/>
            <person name="Stein J.C."/>
            <person name="Wei F."/>
            <person name="Pasternak S."/>
            <person name="Liang C."/>
            <person name="Zhang J."/>
            <person name="Fulton L."/>
            <person name="Graves T.A."/>
            <person name="Minx P."/>
            <person name="Reily A.D."/>
            <person name="Courtney L."/>
            <person name="Kruchowski S.S."/>
            <person name="Tomlinson C."/>
            <person name="Strong C."/>
            <person name="Delehaunty K."/>
            <person name="Fronick C."/>
            <person name="Courtney B."/>
            <person name="Rock S.M."/>
            <person name="Belter E."/>
            <person name="Du F."/>
            <person name="Kim K."/>
            <person name="Abbott R.M."/>
            <person name="Cotton M."/>
            <person name="Levy A."/>
            <person name="Marchetto P."/>
            <person name="Ochoa K."/>
            <person name="Jackson S.M."/>
            <person name="Gillam B."/>
            <person name="Chen W."/>
            <person name="Yan L."/>
            <person name="Higginbotham J."/>
            <person name="Cardenas M."/>
            <person name="Waligorski J."/>
            <person name="Applebaum E."/>
            <person name="Phelps L."/>
            <person name="Falcone J."/>
            <person name="Kanchi K."/>
            <person name="Thane T."/>
            <person name="Scimone A."/>
            <person name="Thane N."/>
            <person name="Henke J."/>
            <person name="Wang T."/>
            <person name="Ruppert J."/>
            <person name="Shah N."/>
            <person name="Rotter K."/>
            <person name="Hodges J."/>
            <person name="Ingenthron E."/>
            <person name="Cordes M."/>
            <person name="Kohlberg S."/>
            <person name="Sgro J."/>
            <person name="Delgado B."/>
            <person name="Mead K."/>
            <person name="Chinwalla A."/>
            <person name="Leonard S."/>
            <person name="Crouse K."/>
            <person name="Collura K."/>
            <person name="Kudrna D."/>
            <person name="Currie J."/>
            <person name="He R."/>
            <person name="Angelova A."/>
            <person name="Rajasekar S."/>
            <person name="Mueller T."/>
            <person name="Lomeli R."/>
            <person name="Scara G."/>
            <person name="Ko A."/>
            <person name="Delaney K."/>
            <person name="Wissotski M."/>
            <person name="Lopez G."/>
            <person name="Campos D."/>
            <person name="Braidotti M."/>
            <person name="Ashley E."/>
            <person name="Golser W."/>
            <person name="Kim H."/>
            <person name="Lee S."/>
            <person name="Lin J."/>
            <person name="Dujmic Z."/>
            <person name="Kim W."/>
            <person name="Talag J."/>
            <person name="Zuccolo A."/>
            <person name="Fan C."/>
            <person name="Sebastian A."/>
            <person name="Kramer M."/>
            <person name="Spiegel L."/>
            <person name="Nascimento L."/>
            <person name="Zutavern T."/>
            <person name="Miller B."/>
            <person name="Ambroise C."/>
            <person name="Muller S."/>
            <person name="Spooner W."/>
            <person name="Narechania A."/>
            <person name="Ren L."/>
            <person name="Wei S."/>
            <person name="Kumari S."/>
            <person name="Faga B."/>
            <person name="Levy M.J."/>
            <person name="McMahan L."/>
            <person name="Van Buren P."/>
            <person name="Vaughn M.W."/>
            <person name="Ying K."/>
            <person name="Yeh C.-T."/>
            <person name="Emrich S.J."/>
            <person name="Jia Y."/>
            <person name="Kalyanaraman A."/>
            <person name="Hsia A.-P."/>
            <person name="Barbazuk W.B."/>
            <person name="Baucom R.S."/>
            <person name="Brutnell T.P."/>
            <person name="Carpita N.C."/>
            <person name="Chaparro C."/>
            <person name="Chia J.-M."/>
            <person name="Deragon J.-M."/>
            <person name="Estill J.C."/>
            <person name="Fu Y."/>
            <person name="Jeddeloh J.A."/>
            <person name="Han Y."/>
            <person name="Lee H."/>
            <person name="Li P."/>
            <person name="Lisch D.R."/>
            <person name="Liu S."/>
            <person name="Liu Z."/>
            <person name="Nagel D.H."/>
            <person name="McCann M.C."/>
            <person name="SanMiguel P."/>
            <person name="Myers A.M."/>
            <person name="Nettleton D."/>
            <person name="Nguyen J."/>
            <person name="Penning B.W."/>
            <person name="Ponnala L."/>
            <person name="Schneider K.L."/>
            <person name="Schwartz D.C."/>
            <person name="Sharma A."/>
            <person name="Soderlund C."/>
            <person name="Springer N.M."/>
            <person name="Sun Q."/>
            <person name="Wang H."/>
            <person name="Waterman M."/>
            <person name="Westerman R."/>
            <person name="Wolfgruber T.K."/>
            <person name="Yang L."/>
            <person name="Yu Y."/>
            <person name="Zhang L."/>
            <person name="Zhou S."/>
            <person name="Zhu Q."/>
            <person name="Bennetzen J.L."/>
            <person name="Dawe R.K."/>
            <person name="Jiang J."/>
            <person name="Jiang N."/>
            <person name="Presting G.G."/>
            <person name="Wessler S.R."/>
            <person name="Aluru S."/>
            <person name="Martienssen R.A."/>
            <person name="Clifton S.W."/>
            <person name="McCombie W.R."/>
            <person name="Wing R.A."/>
            <person name="Wilson R.K."/>
        </authorList>
    </citation>
    <scope>NUCLEOTIDE SEQUENCE [LARGE SCALE GENOMIC DNA]</scope>
    <source>
        <strain evidence="3">cv. B73</strain>
    </source>
</reference>
<reference evidence="2" key="3">
    <citation type="submission" date="2019-07" db="EMBL/GenBank/DDBJ databases">
        <authorList>
            <person name="Seetharam A."/>
            <person name="Woodhouse M."/>
            <person name="Cannon E."/>
        </authorList>
    </citation>
    <scope>NUCLEOTIDE SEQUENCE [LARGE SCALE GENOMIC DNA]</scope>
    <source>
        <strain evidence="2">cv. B73</strain>
    </source>
</reference>
<organism evidence="1">
    <name type="scientific">Zea mays</name>
    <name type="common">Maize</name>
    <dbReference type="NCBI Taxonomy" id="4577"/>
    <lineage>
        <taxon>Eukaryota</taxon>
        <taxon>Viridiplantae</taxon>
        <taxon>Streptophyta</taxon>
        <taxon>Embryophyta</taxon>
        <taxon>Tracheophyta</taxon>
        <taxon>Spermatophyta</taxon>
        <taxon>Magnoliopsida</taxon>
        <taxon>Liliopsida</taxon>
        <taxon>Poales</taxon>
        <taxon>Poaceae</taxon>
        <taxon>PACMAD clade</taxon>
        <taxon>Panicoideae</taxon>
        <taxon>Andropogonodae</taxon>
        <taxon>Andropogoneae</taxon>
        <taxon>Tripsacinae</taxon>
        <taxon>Zea</taxon>
    </lineage>
</organism>
<dbReference type="PANTHER" id="PTHR33377">
    <property type="entry name" value="OS10G0134700 PROTEIN-RELATED"/>
    <property type="match status" value="1"/>
</dbReference>
<dbReference type="PANTHER" id="PTHR33377:SF79">
    <property type="entry name" value="RX N-TERMINAL DOMAIN-CONTAINING PROTEIN"/>
    <property type="match status" value="1"/>
</dbReference>
<reference evidence="2" key="4">
    <citation type="submission" date="2021-05" db="UniProtKB">
        <authorList>
            <consortium name="EnsemblPlants"/>
        </authorList>
    </citation>
    <scope>IDENTIFICATION</scope>
    <source>
        <strain evidence="2">cv. B73</strain>
    </source>
</reference>
<dbReference type="EnsemblPlants" id="Zm00001eb224270_T001">
    <property type="protein sequence ID" value="Zm00001eb224270_P001"/>
    <property type="gene ID" value="Zm00001eb224270"/>
</dbReference>
<gene>
    <name evidence="2" type="primary">LOC103628160</name>
    <name evidence="1" type="ORF">ZEAMMB73_Zm00001d014329</name>
</gene>
<evidence type="ECO:0000313" key="3">
    <source>
        <dbReference type="Proteomes" id="UP000007305"/>
    </source>
</evidence>
<proteinExistence type="predicted"/>
<dbReference type="InterPro" id="IPR027417">
    <property type="entry name" value="P-loop_NTPase"/>
</dbReference>